<dbReference type="InterPro" id="IPR035093">
    <property type="entry name" value="RelE/ParE_toxin_dom_sf"/>
</dbReference>
<protein>
    <submittedName>
        <fullName evidence="2">Type II toxin-antitoxin system RelE/ParE family toxin</fullName>
    </submittedName>
</protein>
<proteinExistence type="predicted"/>
<reference evidence="2 3" key="1">
    <citation type="submission" date="2020-07" db="EMBL/GenBank/DDBJ databases">
        <title>Roseicoccus Jingziensis gen. nov., sp. nov., isolated from coastal seawater.</title>
        <authorList>
            <person name="Feng X."/>
        </authorList>
    </citation>
    <scope>NUCLEOTIDE SEQUENCE [LARGE SCALE GENOMIC DNA]</scope>
    <source>
        <strain evidence="2 3">N1E253</strain>
    </source>
</reference>
<dbReference type="InterPro" id="IPR007712">
    <property type="entry name" value="RelE/ParE_toxin"/>
</dbReference>
<dbReference type="SUPFAM" id="SSF143011">
    <property type="entry name" value="RelE-like"/>
    <property type="match status" value="1"/>
</dbReference>
<dbReference type="EMBL" id="JACBAZ010000002">
    <property type="protein sequence ID" value="NWK55202.1"/>
    <property type="molecule type" value="Genomic_DNA"/>
</dbReference>
<dbReference type="Pfam" id="PF05016">
    <property type="entry name" value="ParE_toxin"/>
    <property type="match status" value="1"/>
</dbReference>
<accession>A0A851GE53</accession>
<organism evidence="2 3">
    <name type="scientific">Oceaniferula marina</name>
    <dbReference type="NCBI Taxonomy" id="2748318"/>
    <lineage>
        <taxon>Bacteria</taxon>
        <taxon>Pseudomonadati</taxon>
        <taxon>Verrucomicrobiota</taxon>
        <taxon>Verrucomicrobiia</taxon>
        <taxon>Verrucomicrobiales</taxon>
        <taxon>Verrucomicrobiaceae</taxon>
        <taxon>Oceaniferula</taxon>
    </lineage>
</organism>
<comment type="caution">
    <text evidence="2">The sequence shown here is derived from an EMBL/GenBank/DDBJ whole genome shotgun (WGS) entry which is preliminary data.</text>
</comment>
<evidence type="ECO:0000256" key="1">
    <source>
        <dbReference type="ARBA" id="ARBA00022649"/>
    </source>
</evidence>
<evidence type="ECO:0000313" key="3">
    <source>
        <dbReference type="Proteomes" id="UP000557872"/>
    </source>
</evidence>
<gene>
    <name evidence="2" type="ORF">HW115_06245</name>
</gene>
<keyword evidence="3" id="KW-1185">Reference proteome</keyword>
<dbReference type="Proteomes" id="UP000557872">
    <property type="component" value="Unassembled WGS sequence"/>
</dbReference>
<dbReference type="PANTHER" id="PTHR38813:SF1">
    <property type="entry name" value="TOXIN RELE1-RELATED"/>
    <property type="match status" value="1"/>
</dbReference>
<sequence length="88" mass="10503">MESFPIKWRKSTKKDLRRISQVEVSKIVAAVSSLSDDPRPEGCKKMQGSDCAYRIRVGDYRVIYEVYEDQIIIEIIRVRHRREVYRKK</sequence>
<dbReference type="PANTHER" id="PTHR38813">
    <property type="match status" value="1"/>
</dbReference>
<dbReference type="InterPro" id="IPR052747">
    <property type="entry name" value="TA_system_RelE_toxin"/>
</dbReference>
<dbReference type="AlphaFoldDB" id="A0A851GE53"/>
<keyword evidence="1" id="KW-1277">Toxin-antitoxin system</keyword>
<name>A0A851GE53_9BACT</name>
<dbReference type="Gene3D" id="3.30.2310.20">
    <property type="entry name" value="RelE-like"/>
    <property type="match status" value="1"/>
</dbReference>
<dbReference type="RefSeq" id="WP_178931734.1">
    <property type="nucleotide sequence ID" value="NZ_JACBAZ010000002.1"/>
</dbReference>
<evidence type="ECO:0000313" key="2">
    <source>
        <dbReference type="EMBL" id="NWK55202.1"/>
    </source>
</evidence>